<gene>
    <name evidence="4" type="ORF">CCUS01_16788</name>
</gene>
<dbReference type="InterPro" id="IPR004843">
    <property type="entry name" value="Calcineurin-like_PHP"/>
</dbReference>
<dbReference type="GO" id="GO:0005829">
    <property type="term" value="C:cytosol"/>
    <property type="evidence" value="ECO:0007669"/>
    <property type="project" value="TreeGrafter"/>
</dbReference>
<dbReference type="SUPFAM" id="SSF55816">
    <property type="entry name" value="5'-nucleotidase (syn. UDP-sugar hydrolase), C-terminal domain"/>
    <property type="match status" value="1"/>
</dbReference>
<evidence type="ECO:0000313" key="5">
    <source>
        <dbReference type="Proteomes" id="UP001239213"/>
    </source>
</evidence>
<evidence type="ECO:0000259" key="3">
    <source>
        <dbReference type="Pfam" id="PF21953"/>
    </source>
</evidence>
<dbReference type="InterPro" id="IPR014485">
    <property type="entry name" value="Pesterase_C1039"/>
</dbReference>
<dbReference type="EMBL" id="MPDP01000142">
    <property type="protein sequence ID" value="KAK1476507.1"/>
    <property type="molecule type" value="Genomic_DNA"/>
</dbReference>
<feature type="region of interest" description="Disordered" evidence="1">
    <location>
        <begin position="1"/>
        <end position="27"/>
    </location>
</feature>
<keyword evidence="5" id="KW-1185">Reference proteome</keyword>
<feature type="domain" description="Putative 5'-nucleotidase C-terminal" evidence="3">
    <location>
        <begin position="433"/>
        <end position="657"/>
    </location>
</feature>
<evidence type="ECO:0000313" key="4">
    <source>
        <dbReference type="EMBL" id="KAK1476507.1"/>
    </source>
</evidence>
<evidence type="ECO:0000256" key="1">
    <source>
        <dbReference type="SAM" id="MobiDB-lite"/>
    </source>
</evidence>
<name>A0AAI9VBX1_9PEZI</name>
<reference evidence="4" key="1">
    <citation type="submission" date="2016-11" db="EMBL/GenBank/DDBJ databases">
        <title>The genome sequence of Colletotrichum cuscutae.</title>
        <authorList>
            <person name="Baroncelli R."/>
        </authorList>
    </citation>
    <scope>NUCLEOTIDE SEQUENCE</scope>
    <source>
        <strain evidence="4">IMI 304802</strain>
    </source>
</reference>
<dbReference type="GO" id="GO:0009166">
    <property type="term" value="P:nucleotide catabolic process"/>
    <property type="evidence" value="ECO:0007669"/>
    <property type="project" value="InterPro"/>
</dbReference>
<dbReference type="FunFam" id="3.60.21.10:FF:000043">
    <property type="entry name" value="Ser/Thr protein phosphatase family"/>
    <property type="match status" value="1"/>
</dbReference>
<feature type="region of interest" description="Disordered" evidence="1">
    <location>
        <begin position="572"/>
        <end position="614"/>
    </location>
</feature>
<dbReference type="Proteomes" id="UP001239213">
    <property type="component" value="Unassembled WGS sequence"/>
</dbReference>
<dbReference type="FunFam" id="3.90.780.10:FF:000009">
    <property type="entry name" value="Ser/Thr protein phosphatase family"/>
    <property type="match status" value="1"/>
</dbReference>
<proteinExistence type="predicted"/>
<sequence>MRECHPDGGPDVSRRVPTGPSSTPIQPGTFLCSSSASFILPPINRTRQPHTNITAMAKHRSSPPSVLTAAAAAAALYLPLASAAQPGAASPVPAPMRDLTWGQINFLHTTDIHGWLGGHLLEPQYSADWGDYVSFAEHMRRKADEQGLDLLVIDTGDRVEGNGLYDASSPKGLFTYDIFKEQTVDVICTGNHELYQADAAQREHDITVPNYRENYIASNLDYIDPKTGDRVPQAKRYRKFKTKNQGLNVVALGFLFDFTGNANNTVVQPVEDTVKEEWFKTMLREEKPDLFVVIGHVGLRMPEFKAIFTALRKEAWFAPIAFFGGHAHVRDALSFDREAYAIASGRYGETIGWMSVNNVKKKSKSADEVSDEAAASVSFTRKYIDNNLLGLYHHTGLNETTFPTEHGKNVSKLITKARKALDLDYKYGCAPQDLWVNRAAYPGDDSIFTWLETQVLPDVIHKDDRKDVPRLAIVNTGGLRFDIFKGAFTKDSTYIVSPFTSTFKYIPDVPYPVAKRVIDLLNKAGKIFQETAGTSDVRFMNIPEMMYPKNDMVMLKTKEGDAQTDGEPHRLELRHTPADNQQPLSDSDDDDKSKKPDLIGGYTTKDDIGTDGDDTEHSPITFYEVPNCIQTEIGFPKEGEPDKVDLVFIDFILQWIIVALKFSGGEYSENDVLSWSDETLTYKMGEWIKENWKGDC</sequence>
<accession>A0AAI9VBX1</accession>
<dbReference type="Gene3D" id="3.60.21.10">
    <property type="match status" value="1"/>
</dbReference>
<evidence type="ECO:0000259" key="2">
    <source>
        <dbReference type="Pfam" id="PF00149"/>
    </source>
</evidence>
<dbReference type="Pfam" id="PF00149">
    <property type="entry name" value="Metallophos"/>
    <property type="match status" value="1"/>
</dbReference>
<dbReference type="InterPro" id="IPR006179">
    <property type="entry name" value="5_nucleotidase/apyrase"/>
</dbReference>
<comment type="caution">
    <text evidence="4">The sequence shown here is derived from an EMBL/GenBank/DDBJ whole genome shotgun (WGS) entry which is preliminary data.</text>
</comment>
<dbReference type="AlphaFoldDB" id="A0AAI9VBX1"/>
<dbReference type="CDD" id="cd07407">
    <property type="entry name" value="MPP_YHR202W_N"/>
    <property type="match status" value="1"/>
</dbReference>
<dbReference type="InterPro" id="IPR053828">
    <property type="entry name" value="Nucleosidase_C"/>
</dbReference>
<dbReference type="InterPro" id="IPR029052">
    <property type="entry name" value="Metallo-depent_PP-like"/>
</dbReference>
<dbReference type="SUPFAM" id="SSF56300">
    <property type="entry name" value="Metallo-dependent phosphatases"/>
    <property type="match status" value="1"/>
</dbReference>
<feature type="compositionally biased region" description="Basic and acidic residues" evidence="1">
    <location>
        <begin position="1"/>
        <end position="14"/>
    </location>
</feature>
<dbReference type="Gene3D" id="3.90.780.10">
    <property type="entry name" value="5'-Nucleotidase, C-terminal domain"/>
    <property type="match status" value="2"/>
</dbReference>
<protein>
    <submittedName>
        <fullName evidence="4">Calcineurin-like phosphoesterase</fullName>
    </submittedName>
</protein>
<dbReference type="GO" id="GO:0005576">
    <property type="term" value="C:extracellular region"/>
    <property type="evidence" value="ECO:0007669"/>
    <property type="project" value="UniProtKB-ARBA"/>
</dbReference>
<dbReference type="PANTHER" id="PTHR11575:SF43">
    <property type="entry name" value="SER_THR PROTEIN PHOSPHATASE FAMILY (AFU_ORTHOLOGUE AFUA_3G04160)"/>
    <property type="match status" value="1"/>
</dbReference>
<organism evidence="4 5">
    <name type="scientific">Colletotrichum cuscutae</name>
    <dbReference type="NCBI Taxonomy" id="1209917"/>
    <lineage>
        <taxon>Eukaryota</taxon>
        <taxon>Fungi</taxon>
        <taxon>Dikarya</taxon>
        <taxon>Ascomycota</taxon>
        <taxon>Pezizomycotina</taxon>
        <taxon>Sordariomycetes</taxon>
        <taxon>Hypocreomycetidae</taxon>
        <taxon>Glomerellales</taxon>
        <taxon>Glomerellaceae</taxon>
        <taxon>Colletotrichum</taxon>
        <taxon>Colletotrichum acutatum species complex</taxon>
    </lineage>
</organism>
<dbReference type="PANTHER" id="PTHR11575">
    <property type="entry name" value="5'-NUCLEOTIDASE-RELATED"/>
    <property type="match status" value="1"/>
</dbReference>
<dbReference type="InterPro" id="IPR036907">
    <property type="entry name" value="5'-Nucleotdase_C_sf"/>
</dbReference>
<dbReference type="FunFam" id="3.90.780.10:FF:000008">
    <property type="entry name" value="Ser/Thr protein phosphatase family"/>
    <property type="match status" value="1"/>
</dbReference>
<dbReference type="Pfam" id="PF21953">
    <property type="entry name" value="NadN_nucleosid_C"/>
    <property type="match status" value="1"/>
</dbReference>
<dbReference type="PIRSF" id="PIRSF017316">
    <property type="entry name" value="Pesterase_C1039"/>
    <property type="match status" value="1"/>
</dbReference>
<dbReference type="InterPro" id="IPR041823">
    <property type="entry name" value="YHR202W_N"/>
</dbReference>
<dbReference type="GO" id="GO:0016787">
    <property type="term" value="F:hydrolase activity"/>
    <property type="evidence" value="ECO:0007669"/>
    <property type="project" value="InterPro"/>
</dbReference>
<feature type="domain" description="Calcineurin-like phosphoesterase" evidence="2">
    <location>
        <begin position="105"/>
        <end position="329"/>
    </location>
</feature>